<comment type="subcellular location">
    <subcellularLocation>
        <location evidence="1">Nucleus</location>
    </subcellularLocation>
</comment>
<proteinExistence type="predicted"/>
<dbReference type="SMART" id="SM00066">
    <property type="entry name" value="GAL4"/>
    <property type="match status" value="1"/>
</dbReference>
<dbReference type="SUPFAM" id="SSF57701">
    <property type="entry name" value="Zn2/Cys6 DNA-binding domain"/>
    <property type="match status" value="1"/>
</dbReference>
<comment type="caution">
    <text evidence="4">The sequence shown here is derived from an EMBL/GenBank/DDBJ whole genome shotgun (WGS) entry which is preliminary data.</text>
</comment>
<dbReference type="CDD" id="cd00067">
    <property type="entry name" value="GAL4"/>
    <property type="match status" value="1"/>
</dbReference>
<dbReference type="InterPro" id="IPR001138">
    <property type="entry name" value="Zn2Cys6_DnaBD"/>
</dbReference>
<dbReference type="EMBL" id="CAIF01000148">
    <property type="protein sequence ID" value="CCH44618.1"/>
    <property type="molecule type" value="Genomic_DNA"/>
</dbReference>
<evidence type="ECO:0000313" key="5">
    <source>
        <dbReference type="Proteomes" id="UP000009328"/>
    </source>
</evidence>
<feature type="domain" description="Zn(2)-C6 fungal-type" evidence="3">
    <location>
        <begin position="15"/>
        <end position="45"/>
    </location>
</feature>
<dbReference type="AlphaFoldDB" id="K0KTM2"/>
<evidence type="ECO:0000256" key="2">
    <source>
        <dbReference type="ARBA" id="ARBA00023242"/>
    </source>
</evidence>
<keyword evidence="5" id="KW-1185">Reference proteome</keyword>
<accession>K0KTM2</accession>
<dbReference type="PROSITE" id="PS00463">
    <property type="entry name" value="ZN2_CY6_FUNGAL_1"/>
    <property type="match status" value="1"/>
</dbReference>
<protein>
    <recommendedName>
        <fullName evidence="3">Zn(2)-C6 fungal-type domain-containing protein</fullName>
    </recommendedName>
</protein>
<sequence length="548" mass="63098">MDIKTLRPQTVYSISCLECRRRKIKCDKASPTCGFCLSKKIHCEYPSNAKRKIINVSNGSDSENVDKDQIIKDLLQRVATLEDYLKSSPNTSISSTSSSSTNTMGLQARSELKANGGITNGNGNGSSSSNVGGKDFLEIINHIDYKLSDIARDTGLLDELALAKREFPTILHGKEADEVLLNNIIRTVSANYKAFNFFLDQKDVDLFYENFKQETLEPIHFQDSLIMLLLISICIRLKKFTCACIPIDKKENLIQEIYNEYQNRCNLKILPKDHKSLQIGLLELEFMFGLDVHKDDILLKIHEVIGMAKLIKLKNQNKKHLDEEFESCWLELVRMDSILAISFGTSPGIFEPLNSKNLPNFSNDQRRFQIAPIFINTINILQRYNFYGLNSLNEFEIHEQINRIIATKDLFFFLDLVTLYSIQLQLLFHKRDFFGYTKVLENCLVEVWRVSLNDDSHIIRNKWTLQSIFNSILLFILEYKEINNELALSLSIIICLNNLFSIDNHDPDYISNKLEKYCAKLNLEYCFELVSNFEKQNPQIFGDAKYCG</sequence>
<evidence type="ECO:0000259" key="3">
    <source>
        <dbReference type="PROSITE" id="PS50048"/>
    </source>
</evidence>
<dbReference type="HOGENOM" id="CLU_497156_0_0_1"/>
<dbReference type="Gene3D" id="4.10.240.10">
    <property type="entry name" value="Zn(2)-C6 fungal-type DNA-binding domain"/>
    <property type="match status" value="1"/>
</dbReference>
<dbReference type="GO" id="GO:0000981">
    <property type="term" value="F:DNA-binding transcription factor activity, RNA polymerase II-specific"/>
    <property type="evidence" value="ECO:0007669"/>
    <property type="project" value="InterPro"/>
</dbReference>
<dbReference type="InterPro" id="IPR050613">
    <property type="entry name" value="Sec_Metabolite_Reg"/>
</dbReference>
<keyword evidence="2" id="KW-0539">Nucleus</keyword>
<dbReference type="Pfam" id="PF00172">
    <property type="entry name" value="Zn_clus"/>
    <property type="match status" value="1"/>
</dbReference>
<evidence type="ECO:0000313" key="4">
    <source>
        <dbReference type="EMBL" id="CCH44618.1"/>
    </source>
</evidence>
<gene>
    <name evidence="4" type="ORF">BN7_4187</name>
</gene>
<name>K0KTM2_WICCF</name>
<dbReference type="PROSITE" id="PS50048">
    <property type="entry name" value="ZN2_CY6_FUNGAL_2"/>
    <property type="match status" value="1"/>
</dbReference>
<dbReference type="GO" id="GO:0008270">
    <property type="term" value="F:zinc ion binding"/>
    <property type="evidence" value="ECO:0007669"/>
    <property type="project" value="InterPro"/>
</dbReference>
<reference evidence="4 5" key="1">
    <citation type="journal article" date="2012" name="Eukaryot. Cell">
        <title>Draft genome sequence of Wickerhamomyces ciferrii NRRL Y-1031 F-60-10.</title>
        <authorList>
            <person name="Schneider J."/>
            <person name="Andrea H."/>
            <person name="Blom J."/>
            <person name="Jaenicke S."/>
            <person name="Ruckert C."/>
            <person name="Schorsch C."/>
            <person name="Szczepanowski R."/>
            <person name="Farwick M."/>
            <person name="Goesmann A."/>
            <person name="Puhler A."/>
            <person name="Schaffer S."/>
            <person name="Tauch A."/>
            <person name="Kohler T."/>
            <person name="Brinkrolf K."/>
        </authorList>
    </citation>
    <scope>NUCLEOTIDE SEQUENCE [LARGE SCALE GENOMIC DNA]</scope>
    <source>
        <strain evidence="5">ATCC 14091 / BCRC 22168 / CBS 111 / JCM 3599 / NBRC 0793 / NRRL Y-1031 F-60-10</strain>
    </source>
</reference>
<evidence type="ECO:0000256" key="1">
    <source>
        <dbReference type="ARBA" id="ARBA00004123"/>
    </source>
</evidence>
<organism evidence="4 5">
    <name type="scientific">Wickerhamomyces ciferrii (strain ATCC 14091 / BCRC 22168 / CBS 111 / JCM 3599 / NBRC 0793 / NRRL Y-1031 F-60-10)</name>
    <name type="common">Yeast</name>
    <name type="synonym">Pichia ciferrii</name>
    <dbReference type="NCBI Taxonomy" id="1206466"/>
    <lineage>
        <taxon>Eukaryota</taxon>
        <taxon>Fungi</taxon>
        <taxon>Dikarya</taxon>
        <taxon>Ascomycota</taxon>
        <taxon>Saccharomycotina</taxon>
        <taxon>Saccharomycetes</taxon>
        <taxon>Phaffomycetales</taxon>
        <taxon>Wickerhamomycetaceae</taxon>
        <taxon>Wickerhamomyces</taxon>
    </lineage>
</organism>
<dbReference type="Proteomes" id="UP000009328">
    <property type="component" value="Unassembled WGS sequence"/>
</dbReference>
<dbReference type="InterPro" id="IPR036864">
    <property type="entry name" value="Zn2-C6_fun-type_DNA-bd_sf"/>
</dbReference>
<dbReference type="GO" id="GO:0005634">
    <property type="term" value="C:nucleus"/>
    <property type="evidence" value="ECO:0007669"/>
    <property type="project" value="UniProtKB-SubCell"/>
</dbReference>
<dbReference type="PANTHER" id="PTHR31001">
    <property type="entry name" value="UNCHARACTERIZED TRANSCRIPTIONAL REGULATORY PROTEIN"/>
    <property type="match status" value="1"/>
</dbReference>
<dbReference type="InParanoid" id="K0KTM2"/>
<dbReference type="STRING" id="1206466.K0KTM2"/>